<feature type="coiled-coil region" evidence="1">
    <location>
        <begin position="424"/>
        <end position="521"/>
    </location>
</feature>
<name>A0AAD9IJS8_PROWI</name>
<keyword evidence="3" id="KW-1185">Reference proteome</keyword>
<evidence type="ECO:0000313" key="2">
    <source>
        <dbReference type="EMBL" id="KAK2079731.1"/>
    </source>
</evidence>
<keyword evidence="1" id="KW-0175">Coiled coil</keyword>
<evidence type="ECO:0000313" key="3">
    <source>
        <dbReference type="Proteomes" id="UP001255856"/>
    </source>
</evidence>
<dbReference type="Gene3D" id="1.10.287.1490">
    <property type="match status" value="1"/>
</dbReference>
<feature type="coiled-coil region" evidence="1">
    <location>
        <begin position="347"/>
        <end position="395"/>
    </location>
</feature>
<accession>A0AAD9IJS8</accession>
<dbReference type="Proteomes" id="UP001255856">
    <property type="component" value="Unassembled WGS sequence"/>
</dbReference>
<evidence type="ECO:0000256" key="1">
    <source>
        <dbReference type="SAM" id="Coils"/>
    </source>
</evidence>
<proteinExistence type="predicted"/>
<dbReference type="AlphaFoldDB" id="A0AAD9IJS8"/>
<dbReference type="SUPFAM" id="SSF57997">
    <property type="entry name" value="Tropomyosin"/>
    <property type="match status" value="1"/>
</dbReference>
<feature type="coiled-coil region" evidence="1">
    <location>
        <begin position="149"/>
        <end position="295"/>
    </location>
</feature>
<feature type="coiled-coil region" evidence="1">
    <location>
        <begin position="565"/>
        <end position="617"/>
    </location>
</feature>
<comment type="caution">
    <text evidence="2">The sequence shown here is derived from an EMBL/GenBank/DDBJ whole genome shotgun (WGS) entry which is preliminary data.</text>
</comment>
<feature type="coiled-coil region" evidence="1">
    <location>
        <begin position="75"/>
        <end position="102"/>
    </location>
</feature>
<gene>
    <name evidence="2" type="ORF">QBZ16_002126</name>
</gene>
<organism evidence="2 3">
    <name type="scientific">Prototheca wickerhamii</name>
    <dbReference type="NCBI Taxonomy" id="3111"/>
    <lineage>
        <taxon>Eukaryota</taxon>
        <taxon>Viridiplantae</taxon>
        <taxon>Chlorophyta</taxon>
        <taxon>core chlorophytes</taxon>
        <taxon>Trebouxiophyceae</taxon>
        <taxon>Chlorellales</taxon>
        <taxon>Chlorellaceae</taxon>
        <taxon>Prototheca</taxon>
    </lineage>
</organism>
<dbReference type="EMBL" id="JASFZW010000002">
    <property type="protein sequence ID" value="KAK2079731.1"/>
    <property type="molecule type" value="Genomic_DNA"/>
</dbReference>
<protein>
    <submittedName>
        <fullName evidence="2">Uncharacterized protein</fullName>
    </submittedName>
</protein>
<reference evidence="2" key="1">
    <citation type="submission" date="2021-01" db="EMBL/GenBank/DDBJ databases">
        <authorList>
            <person name="Eckstrom K.M.E."/>
        </authorList>
    </citation>
    <scope>NUCLEOTIDE SEQUENCE</scope>
    <source>
        <strain evidence="2">UVCC 0001</strain>
    </source>
</reference>
<feature type="coiled-coil region" evidence="1">
    <location>
        <begin position="13"/>
        <end position="40"/>
    </location>
</feature>
<sequence>MDLDSATESQSRMEAMRRLLHAREQELERLRARLNSLLDDGGAAPRTVRSAPGTEDIRLRLEALQASHAAQSAALQETQSRASRAEETVAELRARLAETEARLQEGETWTEAAHARARDAIIADLTAKLEAAEAGSVPKQEHAAVREELEASQRANTALQRLAEGLEARVSAAEARAAALQRGAEDRKDTRARLAEAQARLGEEERRGARCGTSCTRCTRRWPRRGGAAQSKEAALRRQAERVRELEGALEALRQRLVQQQVTQAARSGADRASAAHARAAAQALEDRCQRAQGLSERGRRELEAALAAAERDVAALRPRCQKLEDLVARLQATDAVAAGRALKARLDAEAARLRSSEEERARLEAALAQAGRREAGLEQELGAAQEALERSQQAAREQGAALHDLGNELEETKRAMEDAGTHALELQECNEVARQRLEEAQARLAEAQGRIQALEAEVAGMSAELEKAEAAFQTLQSDSCHKDAEQARMRAALESTARDLEAAQRQCQSLKRERADRLDEAEALRSALAERDHGLRERVDALESSAQHAQQDWEQKEALLASRLRALDTQLSASADERDRLQERLERLTEAHTKDIERLENKHAGAIKKLQEESGKATAVAEMVGDWSGGNKDTF</sequence>